<reference evidence="7 9" key="1">
    <citation type="submission" date="2015-02" db="EMBL/GenBank/DDBJ databases">
        <authorList>
            <person name="Chooi Y.-H."/>
        </authorList>
    </citation>
    <scope>NUCLEOTIDE SEQUENCE [LARGE SCALE GENOMIC DNA]</scope>
    <source>
        <strain evidence="7">E3</strain>
    </source>
</reference>
<evidence type="ECO:0000256" key="1">
    <source>
        <dbReference type="ARBA" id="ARBA00022723"/>
    </source>
</evidence>
<keyword evidence="9" id="KW-1185">Reference proteome</keyword>
<dbReference type="Pfam" id="PF00097">
    <property type="entry name" value="zf-C3HC4"/>
    <property type="match status" value="1"/>
</dbReference>
<dbReference type="PANTHER" id="PTHR47177">
    <property type="entry name" value="F18C1.6 PROTEIN"/>
    <property type="match status" value="1"/>
</dbReference>
<dbReference type="SUPFAM" id="SSF57850">
    <property type="entry name" value="RING/U-box"/>
    <property type="match status" value="1"/>
</dbReference>
<keyword evidence="1" id="KW-0479">Metal-binding</keyword>
<proteinExistence type="predicted"/>
<dbReference type="GO" id="GO:0008270">
    <property type="term" value="F:zinc ion binding"/>
    <property type="evidence" value="ECO:0007669"/>
    <property type="project" value="UniProtKB-KW"/>
</dbReference>
<dbReference type="Proteomes" id="UP000039324">
    <property type="component" value="Unassembled WGS sequence"/>
</dbReference>
<geneLocation type="mitochondrion" evidence="8"/>
<keyword evidence="2 4" id="KW-0863">Zinc-finger</keyword>
<dbReference type="PROSITE" id="PS00518">
    <property type="entry name" value="ZF_RING_1"/>
    <property type="match status" value="1"/>
</dbReference>
<dbReference type="Gene3D" id="3.30.40.10">
    <property type="entry name" value="Zinc/RING finger domain, C3HC4 (zinc finger)"/>
    <property type="match status" value="1"/>
</dbReference>
<evidence type="ECO:0000313" key="10">
    <source>
        <dbReference type="Proteomes" id="UP000290189"/>
    </source>
</evidence>
<evidence type="ECO:0000256" key="4">
    <source>
        <dbReference type="PROSITE-ProRule" id="PRU00175"/>
    </source>
</evidence>
<sequence>MAAQVAPMGGADDHHTCSICLEAPARSVRPSSCAHTFCRRCLMDWAAVTNLCPLCKSRFTHIVQGGVRIRVQHREQAESRAEDVGDDGEFDDDGLAEAAAAHDEFGDSDEFNAYDLQDGFLVNEDAVAPRRQRLIRRSTSMRVRAARSAEQAPPAAARLPRTASSTQHRRRRHVLSESSSSSSDDDDDADDGRHAVQHGPGAVLVPETPPRRAPASHNNHRPVPGVSPVPESPDISRQRSQWFDDSGSSNNSGPRRRGPIPRVSIVAQFAERMARYGPI</sequence>
<evidence type="ECO:0000256" key="5">
    <source>
        <dbReference type="SAM" id="MobiDB-lite"/>
    </source>
</evidence>
<dbReference type="PANTHER" id="PTHR47177:SF3">
    <property type="entry name" value="F18C1.6 PROTEIN"/>
    <property type="match status" value="1"/>
</dbReference>
<dbReference type="OMA" id="RFTHIVQ"/>
<dbReference type="InterPro" id="IPR018957">
    <property type="entry name" value="Znf_C3HC4_RING-type"/>
</dbReference>
<dbReference type="InterPro" id="IPR001841">
    <property type="entry name" value="Znf_RING"/>
</dbReference>
<dbReference type="InterPro" id="IPR017907">
    <property type="entry name" value="Znf_RING_CS"/>
</dbReference>
<evidence type="ECO:0000313" key="8">
    <source>
        <dbReference type="EMBL" id="SPQ94558.1"/>
    </source>
</evidence>
<dbReference type="SMART" id="SM00184">
    <property type="entry name" value="RING"/>
    <property type="match status" value="1"/>
</dbReference>
<name>A0A0G4IMN8_PLABS</name>
<dbReference type="STRING" id="37360.A0A0G4IMN8"/>
<feature type="domain" description="RING-type" evidence="6">
    <location>
        <begin position="17"/>
        <end position="56"/>
    </location>
</feature>
<organism evidence="7 9">
    <name type="scientific">Plasmodiophora brassicae</name>
    <name type="common">Clubroot disease agent</name>
    <dbReference type="NCBI Taxonomy" id="37360"/>
    <lineage>
        <taxon>Eukaryota</taxon>
        <taxon>Sar</taxon>
        <taxon>Rhizaria</taxon>
        <taxon>Endomyxa</taxon>
        <taxon>Phytomyxea</taxon>
        <taxon>Plasmodiophorida</taxon>
        <taxon>Plasmodiophoridae</taxon>
        <taxon>Plasmodiophora</taxon>
    </lineage>
</organism>
<accession>A0A0G4IMN8</accession>
<feature type="region of interest" description="Disordered" evidence="5">
    <location>
        <begin position="138"/>
        <end position="262"/>
    </location>
</feature>
<dbReference type="EMBL" id="OVEO01000003">
    <property type="protein sequence ID" value="SPQ94558.1"/>
    <property type="molecule type" value="Genomic_DNA"/>
</dbReference>
<dbReference type="EMBL" id="CDSF01000068">
    <property type="protein sequence ID" value="CEO96500.1"/>
    <property type="molecule type" value="Genomic_DNA"/>
</dbReference>
<keyword evidence="3" id="KW-0862">Zinc</keyword>
<evidence type="ECO:0000256" key="2">
    <source>
        <dbReference type="ARBA" id="ARBA00022771"/>
    </source>
</evidence>
<dbReference type="PROSITE" id="PS50089">
    <property type="entry name" value="ZF_RING_2"/>
    <property type="match status" value="1"/>
</dbReference>
<evidence type="ECO:0000259" key="6">
    <source>
        <dbReference type="PROSITE" id="PS50089"/>
    </source>
</evidence>
<dbReference type="InterPro" id="IPR013083">
    <property type="entry name" value="Znf_RING/FYVE/PHD"/>
</dbReference>
<keyword evidence="8" id="KW-0496">Mitochondrion</keyword>
<protein>
    <recommendedName>
        <fullName evidence="6">RING-type domain-containing protein</fullName>
    </recommendedName>
</protein>
<feature type="compositionally biased region" description="Low complexity" evidence="5">
    <location>
        <begin position="146"/>
        <end position="165"/>
    </location>
</feature>
<reference evidence="8 10" key="2">
    <citation type="submission" date="2018-03" db="EMBL/GenBank/DDBJ databases">
        <authorList>
            <person name="Fogelqvist J."/>
        </authorList>
    </citation>
    <scope>NUCLEOTIDE SEQUENCE [LARGE SCALE GENOMIC DNA]</scope>
</reference>
<dbReference type="OrthoDB" id="365379at2759"/>
<evidence type="ECO:0000313" key="9">
    <source>
        <dbReference type="Proteomes" id="UP000039324"/>
    </source>
</evidence>
<evidence type="ECO:0000256" key="3">
    <source>
        <dbReference type="ARBA" id="ARBA00022833"/>
    </source>
</evidence>
<evidence type="ECO:0000313" key="7">
    <source>
        <dbReference type="EMBL" id="CEO96500.1"/>
    </source>
</evidence>
<dbReference type="AlphaFoldDB" id="A0A0G4IMN8"/>
<gene>
    <name evidence="7" type="ORF">PBRA_005109</name>
    <name evidence="8" type="ORF">PLBR_LOCUS1773</name>
</gene>
<dbReference type="Proteomes" id="UP000290189">
    <property type="component" value="Unassembled WGS sequence"/>
</dbReference>